<gene>
    <name evidence="1" type="ORF">D7193_29980</name>
</gene>
<keyword evidence="2" id="KW-1185">Reference proteome</keyword>
<comment type="caution">
    <text evidence="1">The sequence shown here is derived from an EMBL/GenBank/DDBJ whole genome shotgun (WGS) entry which is preliminary data.</text>
</comment>
<dbReference type="RefSeq" id="WP_120782999.1">
    <property type="nucleotide sequence ID" value="NZ_JBHLUP010000004.1"/>
</dbReference>
<proteinExistence type="predicted"/>
<reference evidence="1 2" key="1">
    <citation type="journal article" date="2015" name="Int. J. Syst. Evol. Microbiol.">
        <title>Micromonospora costi sp. nov., isolated from a leaf of Costus speciosus.</title>
        <authorList>
            <person name="Thawai C."/>
        </authorList>
    </citation>
    <scope>NUCLEOTIDE SEQUENCE [LARGE SCALE GENOMIC DNA]</scope>
    <source>
        <strain evidence="1 2">CS1-12</strain>
    </source>
</reference>
<organism evidence="1 2">
    <name type="scientific">Micromonospora costi</name>
    <dbReference type="NCBI Taxonomy" id="1530042"/>
    <lineage>
        <taxon>Bacteria</taxon>
        <taxon>Bacillati</taxon>
        <taxon>Actinomycetota</taxon>
        <taxon>Actinomycetes</taxon>
        <taxon>Micromonosporales</taxon>
        <taxon>Micromonosporaceae</taxon>
        <taxon>Micromonospora</taxon>
    </lineage>
</organism>
<dbReference type="Proteomes" id="UP000279968">
    <property type="component" value="Unassembled WGS sequence"/>
</dbReference>
<accession>A0A3A9ZUE2</accession>
<evidence type="ECO:0000313" key="2">
    <source>
        <dbReference type="Proteomes" id="UP000279968"/>
    </source>
</evidence>
<dbReference type="EMBL" id="RBAN01000007">
    <property type="protein sequence ID" value="RKN51574.1"/>
    <property type="molecule type" value="Genomic_DNA"/>
</dbReference>
<dbReference type="AlphaFoldDB" id="A0A3A9ZUE2"/>
<evidence type="ECO:0000313" key="1">
    <source>
        <dbReference type="EMBL" id="RKN51574.1"/>
    </source>
</evidence>
<name>A0A3A9ZUE2_9ACTN</name>
<sequence>MTSPVTGATASTPTPTGFVLRTPEDWVDYSVADEASENRMAQEVWARARDGGFSEEQAGQYAERLRRSVRAARRAGAVHAAGVFQLYEDGPLTATVLVSVVTPPATGDIIGALTAVGQPTWADGTWRRVSTAQIPGIGTVGRVHGIQNVTEDGATMRCAVMHTVVPLPGSPDVLVVTGSSPNLAEAEELFELFATITGTLAFTWEDEASALASPQASVGESATGG</sequence>
<protein>
    <submittedName>
        <fullName evidence="1">Uncharacterized protein</fullName>
    </submittedName>
</protein>
<dbReference type="OrthoDB" id="3522185at2"/>